<feature type="binding site" evidence="2">
    <location>
        <position position="45"/>
    </location>
    <ligand>
        <name>Zn(2+)</name>
        <dbReference type="ChEBI" id="CHEBI:29105"/>
    </ligand>
</feature>
<feature type="region of interest" description="Disordered" evidence="4">
    <location>
        <begin position="127"/>
        <end position="164"/>
    </location>
</feature>
<dbReference type="GeneID" id="17040961"/>
<organism evidence="5 6">
    <name type="scientific">Coccomyxa subellipsoidea (strain C-169)</name>
    <name type="common">Green microalga</name>
    <dbReference type="NCBI Taxonomy" id="574566"/>
    <lineage>
        <taxon>Eukaryota</taxon>
        <taxon>Viridiplantae</taxon>
        <taxon>Chlorophyta</taxon>
        <taxon>core chlorophytes</taxon>
        <taxon>Trebouxiophyceae</taxon>
        <taxon>Trebouxiophyceae incertae sedis</taxon>
        <taxon>Coccomyxaceae</taxon>
        <taxon>Coccomyxa</taxon>
        <taxon>Coccomyxa subellipsoidea</taxon>
    </lineage>
</organism>
<accession>I0YX54</accession>
<evidence type="ECO:0000256" key="4">
    <source>
        <dbReference type="SAM" id="MobiDB-lite"/>
    </source>
</evidence>
<evidence type="ECO:0000256" key="1">
    <source>
        <dbReference type="ARBA" id="ARBA00006217"/>
    </source>
</evidence>
<proteinExistence type="inferred from homology"/>
<dbReference type="InterPro" id="IPR036874">
    <property type="entry name" value="Carbonic_anhydrase_sf"/>
</dbReference>
<keyword evidence="2 3" id="KW-0862">Zinc</keyword>
<keyword evidence="2" id="KW-0479">Metal-binding</keyword>
<dbReference type="Gene3D" id="3.40.1050.10">
    <property type="entry name" value="Carbonic anhydrase"/>
    <property type="match status" value="1"/>
</dbReference>
<dbReference type="GO" id="GO:0004089">
    <property type="term" value="F:carbonate dehydratase activity"/>
    <property type="evidence" value="ECO:0007669"/>
    <property type="project" value="UniProtKB-UniRule"/>
</dbReference>
<comment type="caution">
    <text evidence="5">The sequence shown here is derived from an EMBL/GenBank/DDBJ whole genome shotgun (WGS) entry which is preliminary data.</text>
</comment>
<dbReference type="RefSeq" id="XP_005647517.1">
    <property type="nucleotide sequence ID" value="XM_005647460.1"/>
</dbReference>
<evidence type="ECO:0000256" key="3">
    <source>
        <dbReference type="RuleBase" id="RU003956"/>
    </source>
</evidence>
<dbReference type="AlphaFoldDB" id="I0YX54"/>
<keyword evidence="3" id="KW-0456">Lyase</keyword>
<feature type="compositionally biased region" description="Low complexity" evidence="4">
    <location>
        <begin position="77"/>
        <end position="96"/>
    </location>
</feature>
<evidence type="ECO:0000313" key="6">
    <source>
        <dbReference type="Proteomes" id="UP000007264"/>
    </source>
</evidence>
<dbReference type="Pfam" id="PF00484">
    <property type="entry name" value="Pro_CA"/>
    <property type="match status" value="1"/>
</dbReference>
<evidence type="ECO:0000256" key="2">
    <source>
        <dbReference type="PIRSR" id="PIRSR601765-1"/>
    </source>
</evidence>
<dbReference type="SUPFAM" id="SSF53056">
    <property type="entry name" value="beta-carbonic anhydrase, cab"/>
    <property type="match status" value="1"/>
</dbReference>
<dbReference type="OrthoDB" id="435804at2759"/>
<feature type="non-terminal residue" evidence="5">
    <location>
        <position position="298"/>
    </location>
</feature>
<dbReference type="InterPro" id="IPR001765">
    <property type="entry name" value="Carbonic_anhydrase"/>
</dbReference>
<dbReference type="SMART" id="SM00947">
    <property type="entry name" value="Pro_CA"/>
    <property type="match status" value="1"/>
</dbReference>
<feature type="region of interest" description="Disordered" evidence="4">
    <location>
        <begin position="66"/>
        <end position="109"/>
    </location>
</feature>
<reference evidence="5 6" key="1">
    <citation type="journal article" date="2012" name="Genome Biol.">
        <title>The genome of the polar eukaryotic microalga coccomyxa subellipsoidea reveals traits of cold adaptation.</title>
        <authorList>
            <person name="Blanc G."/>
            <person name="Agarkova I."/>
            <person name="Grimwood J."/>
            <person name="Kuo A."/>
            <person name="Brueggeman A."/>
            <person name="Dunigan D."/>
            <person name="Gurnon J."/>
            <person name="Ladunga I."/>
            <person name="Lindquist E."/>
            <person name="Lucas S."/>
            <person name="Pangilinan J."/>
            <person name="Proschold T."/>
            <person name="Salamov A."/>
            <person name="Schmutz J."/>
            <person name="Weeks D."/>
            <person name="Yamada T."/>
            <person name="Claverie J.M."/>
            <person name="Grigoriev I."/>
            <person name="Van Etten J."/>
            <person name="Lomsadze A."/>
            <person name="Borodovsky M."/>
        </authorList>
    </citation>
    <scope>NUCLEOTIDE SEQUENCE [LARGE SCALE GENOMIC DNA]</scope>
    <source>
        <strain evidence="5 6">C-169</strain>
    </source>
</reference>
<dbReference type="KEGG" id="csl:COCSUDRAFT_47455"/>
<dbReference type="EC" id="4.2.1.1" evidence="3"/>
<comment type="catalytic activity">
    <reaction evidence="3">
        <text>hydrogencarbonate + H(+) = CO2 + H2O</text>
        <dbReference type="Rhea" id="RHEA:10748"/>
        <dbReference type="ChEBI" id="CHEBI:15377"/>
        <dbReference type="ChEBI" id="CHEBI:15378"/>
        <dbReference type="ChEBI" id="CHEBI:16526"/>
        <dbReference type="ChEBI" id="CHEBI:17544"/>
        <dbReference type="EC" id="4.2.1.1"/>
    </reaction>
</comment>
<dbReference type="EMBL" id="AGSI01000008">
    <property type="protein sequence ID" value="EIE22973.1"/>
    <property type="molecule type" value="Genomic_DNA"/>
</dbReference>
<comment type="function">
    <text evidence="3">Reversible hydration of carbon dioxide.</text>
</comment>
<keyword evidence="6" id="KW-1185">Reference proteome</keyword>
<name>I0YX54_COCSC</name>
<feature type="binding site" evidence="2">
    <location>
        <position position="48"/>
    </location>
    <ligand>
        <name>Zn(2+)</name>
        <dbReference type="ChEBI" id="CHEBI:29105"/>
    </ligand>
</feature>
<gene>
    <name evidence="5" type="ORF">COCSUDRAFT_47455</name>
</gene>
<sequence>MVFDQGLGDLMVVRVAGNVVNDFVMGSIVNAVQLLGVRLVMVMGHTKCGMVARAVHNWAKHEARKLKGGDAQGAAEAATTPRPAGLPPTGGATPFAAERENGGGKHHRGGGSFSRLCGCGGAPATAGDADAPMAASAADEARPSSASGQSLASPSQSGGGRRTSLGRLTIDRLSLSPIGAIVGSIGAAVDHVANNNHSLSHIVSKIHRNEELSELGGTGLQTQDSLGITRARLAKQRLNENLTLLNQIKDMQGVEEVATQNTVLSAKAVLKGLVRSTDVAICQELEVVAAKYDLKDGK</sequence>
<dbReference type="STRING" id="574566.I0YX54"/>
<comment type="similarity">
    <text evidence="1 3">Belongs to the beta-class carbonic anhydrase family.</text>
</comment>
<evidence type="ECO:0000313" key="5">
    <source>
        <dbReference type="EMBL" id="EIE22973.1"/>
    </source>
</evidence>
<dbReference type="GO" id="GO:0008270">
    <property type="term" value="F:zinc ion binding"/>
    <property type="evidence" value="ECO:0007669"/>
    <property type="project" value="UniProtKB-UniRule"/>
</dbReference>
<dbReference type="Proteomes" id="UP000007264">
    <property type="component" value="Unassembled WGS sequence"/>
</dbReference>
<protein>
    <recommendedName>
        <fullName evidence="3">Carbonic anhydrase</fullName>
        <ecNumber evidence="3">4.2.1.1</ecNumber>
    </recommendedName>
    <alternativeName>
        <fullName evidence="3">Carbonate dehydratase</fullName>
    </alternativeName>
</protein>
<comment type="cofactor">
    <cofactor evidence="2">
        <name>Zn(2+)</name>
        <dbReference type="ChEBI" id="CHEBI:29105"/>
    </cofactor>
    <text evidence="2">Binds 1 zinc ion per subunit.</text>
</comment>